<dbReference type="EMBL" id="CP120992">
    <property type="protein sequence ID" value="WLQ42457.1"/>
    <property type="molecule type" value="Genomic_DNA"/>
</dbReference>
<reference evidence="2 3" key="1">
    <citation type="submission" date="2023-03" db="EMBL/GenBank/DDBJ databases">
        <title>Isolation and description of six Streptomyces strains from soil environments, able to metabolize different microbial glucans.</title>
        <authorList>
            <person name="Widen T."/>
            <person name="Larsbrink J."/>
        </authorList>
    </citation>
    <scope>NUCLEOTIDE SEQUENCE [LARGE SCALE GENOMIC DNA]</scope>
    <source>
        <strain evidence="2 3">Mut2</strain>
    </source>
</reference>
<dbReference type="RefSeq" id="WP_306089774.1">
    <property type="nucleotide sequence ID" value="NZ_CP120992.1"/>
</dbReference>
<evidence type="ECO:0008006" key="4">
    <source>
        <dbReference type="Google" id="ProtNLM"/>
    </source>
</evidence>
<name>A0ABY9I6E6_9ACTN</name>
<protein>
    <recommendedName>
        <fullName evidence="4">Secreted protein</fullName>
    </recommendedName>
</protein>
<gene>
    <name evidence="2" type="ORF">P8A22_22370</name>
</gene>
<keyword evidence="3" id="KW-1185">Reference proteome</keyword>
<evidence type="ECO:0000256" key="1">
    <source>
        <dbReference type="SAM" id="SignalP"/>
    </source>
</evidence>
<evidence type="ECO:0000313" key="2">
    <source>
        <dbReference type="EMBL" id="WLQ42457.1"/>
    </source>
</evidence>
<feature type="chain" id="PRO_5046841666" description="Secreted protein" evidence="1">
    <location>
        <begin position="31"/>
        <end position="106"/>
    </location>
</feature>
<organism evidence="2 3">
    <name type="scientific">Streptomyces laculatispora</name>
    <dbReference type="NCBI Taxonomy" id="887464"/>
    <lineage>
        <taxon>Bacteria</taxon>
        <taxon>Bacillati</taxon>
        <taxon>Actinomycetota</taxon>
        <taxon>Actinomycetes</taxon>
        <taxon>Kitasatosporales</taxon>
        <taxon>Streptomycetaceae</taxon>
        <taxon>Streptomyces</taxon>
    </lineage>
</organism>
<evidence type="ECO:0000313" key="3">
    <source>
        <dbReference type="Proteomes" id="UP001229952"/>
    </source>
</evidence>
<accession>A0ABY9I6E6</accession>
<feature type="signal peptide" evidence="1">
    <location>
        <begin position="1"/>
        <end position="30"/>
    </location>
</feature>
<sequence length="106" mass="10367">MRSHHRVAAVAASLALAGGGLLGLASPAAASASGLSCGTPRLLVGSAGHHGASVSCTGGAFTEFIDCYKPGYGTYRHFGNRAVSGGTSTTWCDKGADVTAVGVSPS</sequence>
<dbReference type="Proteomes" id="UP001229952">
    <property type="component" value="Chromosome"/>
</dbReference>
<proteinExistence type="predicted"/>
<keyword evidence="1" id="KW-0732">Signal</keyword>